<dbReference type="SUPFAM" id="SSF57716">
    <property type="entry name" value="Glucocorticoid receptor-like (DNA-binding domain)"/>
    <property type="match status" value="1"/>
</dbReference>
<evidence type="ECO:0000256" key="2">
    <source>
        <dbReference type="ARBA" id="ARBA00022771"/>
    </source>
</evidence>
<organism evidence="7 8">
    <name type="scientific">Paramicrobacterium humi</name>
    <dbReference type="NCBI Taxonomy" id="640635"/>
    <lineage>
        <taxon>Bacteria</taxon>
        <taxon>Bacillati</taxon>
        <taxon>Actinomycetota</taxon>
        <taxon>Actinomycetes</taxon>
        <taxon>Micrococcales</taxon>
        <taxon>Microbacteriaceae</taxon>
        <taxon>Paramicrobacterium</taxon>
    </lineage>
</organism>
<dbReference type="RefSeq" id="WP_245723543.1">
    <property type="nucleotide sequence ID" value="NZ_FNRY01000001.1"/>
</dbReference>
<protein>
    <submittedName>
        <fullName evidence="7">RNA polymerase-binding protein DksA</fullName>
    </submittedName>
</protein>
<evidence type="ECO:0000313" key="7">
    <source>
        <dbReference type="EMBL" id="SEB57556.1"/>
    </source>
</evidence>
<sequence>MVTSRLSDSTLQHFTDVLQRRKAELLHQMGANDESLVQVRQSLGEGTNDDEHDPEGPTMSEEWSMLTGLQAEARSELRELDSALERIEARDYGLCAACGNPIGRPRLEARPYATLCIECARKAEAR</sequence>
<dbReference type="PROSITE" id="PS51128">
    <property type="entry name" value="ZF_DKSA_2"/>
    <property type="match status" value="1"/>
</dbReference>
<dbReference type="SUPFAM" id="SSF109635">
    <property type="entry name" value="DnaK suppressor protein DksA, alpha-hairpin domain"/>
    <property type="match status" value="1"/>
</dbReference>
<dbReference type="InterPro" id="IPR020460">
    <property type="entry name" value="Znf_C4-type_bac"/>
</dbReference>
<feature type="zinc finger region" description="dksA C4-type" evidence="4">
    <location>
        <begin position="95"/>
        <end position="119"/>
    </location>
</feature>
<evidence type="ECO:0000256" key="1">
    <source>
        <dbReference type="ARBA" id="ARBA00022723"/>
    </source>
</evidence>
<keyword evidence="8" id="KW-1185">Reference proteome</keyword>
<reference evidence="7 8" key="1">
    <citation type="submission" date="2016-10" db="EMBL/GenBank/DDBJ databases">
        <authorList>
            <person name="de Groot N.N."/>
        </authorList>
    </citation>
    <scope>NUCLEOTIDE SEQUENCE [LARGE SCALE GENOMIC DNA]</scope>
    <source>
        <strain evidence="7 8">DSM 21799</strain>
    </source>
</reference>
<keyword evidence="1" id="KW-0479">Metal-binding</keyword>
<evidence type="ECO:0000313" key="8">
    <source>
        <dbReference type="Proteomes" id="UP000199183"/>
    </source>
</evidence>
<feature type="region of interest" description="Disordered" evidence="5">
    <location>
        <begin position="40"/>
        <end position="60"/>
    </location>
</feature>
<dbReference type="STRING" id="640635.SAMN04489806_1158"/>
<dbReference type="PRINTS" id="PR00618">
    <property type="entry name" value="DKSAZNFINGER"/>
</dbReference>
<dbReference type="InterPro" id="IPR000962">
    <property type="entry name" value="Znf_DskA_TraR"/>
</dbReference>
<evidence type="ECO:0000256" key="4">
    <source>
        <dbReference type="PROSITE-ProRule" id="PRU00510"/>
    </source>
</evidence>
<dbReference type="InterPro" id="IPR037187">
    <property type="entry name" value="DnaK_N"/>
</dbReference>
<dbReference type="AlphaFoldDB" id="A0A1H4KH33"/>
<evidence type="ECO:0000256" key="5">
    <source>
        <dbReference type="SAM" id="MobiDB-lite"/>
    </source>
</evidence>
<name>A0A1H4KH33_9MICO</name>
<dbReference type="Proteomes" id="UP000199183">
    <property type="component" value="Unassembled WGS sequence"/>
</dbReference>
<dbReference type="Gene3D" id="1.20.120.910">
    <property type="entry name" value="DksA, coiled-coil domain"/>
    <property type="match status" value="1"/>
</dbReference>
<dbReference type="Pfam" id="PF01258">
    <property type="entry name" value="zf-dskA_traR"/>
    <property type="match status" value="1"/>
</dbReference>
<evidence type="ECO:0000256" key="3">
    <source>
        <dbReference type="ARBA" id="ARBA00022833"/>
    </source>
</evidence>
<feature type="domain" description="Zinc finger DksA/TraR C4-type" evidence="6">
    <location>
        <begin position="90"/>
        <end position="124"/>
    </location>
</feature>
<accession>A0A1H4KH33</accession>
<evidence type="ECO:0000259" key="6">
    <source>
        <dbReference type="Pfam" id="PF01258"/>
    </source>
</evidence>
<dbReference type="PANTHER" id="PTHR33823:SF4">
    <property type="entry name" value="GENERAL STRESS PROTEIN 16O"/>
    <property type="match status" value="1"/>
</dbReference>
<dbReference type="EMBL" id="FNRY01000001">
    <property type="protein sequence ID" value="SEB57556.1"/>
    <property type="molecule type" value="Genomic_DNA"/>
</dbReference>
<dbReference type="PANTHER" id="PTHR33823">
    <property type="entry name" value="RNA POLYMERASE-BINDING TRANSCRIPTION FACTOR DKSA-RELATED"/>
    <property type="match status" value="1"/>
</dbReference>
<gene>
    <name evidence="7" type="ORF">SAMN04489806_1158</name>
</gene>
<proteinExistence type="predicted"/>
<keyword evidence="2" id="KW-0863">Zinc-finger</keyword>
<dbReference type="GO" id="GO:0008270">
    <property type="term" value="F:zinc ion binding"/>
    <property type="evidence" value="ECO:0007669"/>
    <property type="project" value="UniProtKB-KW"/>
</dbReference>
<keyword evidence="3" id="KW-0862">Zinc</keyword>